<dbReference type="EMBL" id="CAADRA010000984">
    <property type="protein sequence ID" value="VFT81386.1"/>
    <property type="molecule type" value="Genomic_DNA"/>
</dbReference>
<dbReference type="Proteomes" id="UP000332933">
    <property type="component" value="Unassembled WGS sequence"/>
</dbReference>
<keyword evidence="3" id="KW-1185">Reference proteome</keyword>
<proteinExistence type="predicted"/>
<dbReference type="EMBL" id="VJMH01000984">
    <property type="protein sequence ID" value="KAF0713608.1"/>
    <property type="molecule type" value="Genomic_DNA"/>
</dbReference>
<reference evidence="1" key="2">
    <citation type="submission" date="2019-06" db="EMBL/GenBank/DDBJ databases">
        <title>Genomics analysis of Aphanomyces spp. identifies a new class of oomycete effector associated with host adaptation.</title>
        <authorList>
            <person name="Gaulin E."/>
        </authorList>
    </citation>
    <scope>NUCLEOTIDE SEQUENCE</scope>
    <source>
        <strain evidence="1">CBS 578.67</strain>
    </source>
</reference>
<protein>
    <submittedName>
        <fullName evidence="2">Aste57867_4271 protein</fullName>
    </submittedName>
</protein>
<organism evidence="2 3">
    <name type="scientific">Aphanomyces stellatus</name>
    <dbReference type="NCBI Taxonomy" id="120398"/>
    <lineage>
        <taxon>Eukaryota</taxon>
        <taxon>Sar</taxon>
        <taxon>Stramenopiles</taxon>
        <taxon>Oomycota</taxon>
        <taxon>Saprolegniomycetes</taxon>
        <taxon>Saprolegniales</taxon>
        <taxon>Verrucalvaceae</taxon>
        <taxon>Aphanomyces</taxon>
    </lineage>
</organism>
<accession>A0A485KGF3</accession>
<sequence>MTIPTEKKLLSKVKMPHTLLEVPSDDEDWPDDPPLVTQAISYIRDFAPFIDNLNATWKQGEDKEAYVMARVGKMWPKVHVVWDDRYSDFALTRFVFKGIGSHLVEKLPTAQYDGSYYGVFLNFMDKLDVRPGFAKYGADAYFDKYGRVVRIVRQKVTCCPGDEGWEYVKMAFRGSLVTKITAVEHLLGLRGIVGNYVATASREQLPPDRPLRHLLKPFTFRAVEVVLAATRSLFSTKGSLH</sequence>
<dbReference type="AlphaFoldDB" id="A0A485KGF3"/>
<evidence type="ECO:0000313" key="3">
    <source>
        <dbReference type="Proteomes" id="UP000332933"/>
    </source>
</evidence>
<name>A0A485KGF3_9STRA</name>
<evidence type="ECO:0000313" key="1">
    <source>
        <dbReference type="EMBL" id="KAF0713608.1"/>
    </source>
</evidence>
<reference evidence="2 3" key="1">
    <citation type="submission" date="2019-03" db="EMBL/GenBank/DDBJ databases">
        <authorList>
            <person name="Gaulin E."/>
            <person name="Dumas B."/>
        </authorList>
    </citation>
    <scope>NUCLEOTIDE SEQUENCE [LARGE SCALE GENOMIC DNA]</scope>
    <source>
        <strain evidence="2">CBS 568.67</strain>
    </source>
</reference>
<dbReference type="Gene3D" id="1.20.245.10">
    <property type="entry name" value="Lipoxygenase-1, Domain 5"/>
    <property type="match status" value="1"/>
</dbReference>
<evidence type="ECO:0000313" key="2">
    <source>
        <dbReference type="EMBL" id="VFT81386.1"/>
    </source>
</evidence>
<gene>
    <name evidence="2" type="primary">Aste57867_4271</name>
    <name evidence="1" type="ORF">As57867_004260</name>
    <name evidence="2" type="ORF">ASTE57867_4271</name>
</gene>